<comment type="caution">
    <text evidence="7">The sequence shown here is derived from an EMBL/GenBank/DDBJ whole genome shotgun (WGS) entry which is preliminary data.</text>
</comment>
<dbReference type="Gene3D" id="3.40.30.10">
    <property type="entry name" value="Glutaredoxin"/>
    <property type="match status" value="1"/>
</dbReference>
<dbReference type="InParanoid" id="A0A409VGV0"/>
<dbReference type="InterPro" id="IPR010987">
    <property type="entry name" value="Glutathione-S-Trfase_C-like"/>
</dbReference>
<evidence type="ECO:0000259" key="5">
    <source>
        <dbReference type="PROSITE" id="PS50404"/>
    </source>
</evidence>
<dbReference type="InterPro" id="IPR036249">
    <property type="entry name" value="Thioredoxin-like_sf"/>
</dbReference>
<dbReference type="STRING" id="181874.A0A409VGV0"/>
<dbReference type="AlphaFoldDB" id="A0A409VGV0"/>
<evidence type="ECO:0000256" key="4">
    <source>
        <dbReference type="ARBA" id="ARBA00047960"/>
    </source>
</evidence>
<dbReference type="InterPro" id="IPR036282">
    <property type="entry name" value="Glutathione-S-Trfase_C_sf"/>
</dbReference>
<dbReference type="Pfam" id="PF02798">
    <property type="entry name" value="GST_N"/>
    <property type="match status" value="1"/>
</dbReference>
<comment type="catalytic activity">
    <reaction evidence="4">
        <text>RX + glutathione = an S-substituted glutathione + a halide anion + H(+)</text>
        <dbReference type="Rhea" id="RHEA:16437"/>
        <dbReference type="ChEBI" id="CHEBI:15378"/>
        <dbReference type="ChEBI" id="CHEBI:16042"/>
        <dbReference type="ChEBI" id="CHEBI:17792"/>
        <dbReference type="ChEBI" id="CHEBI:57925"/>
        <dbReference type="ChEBI" id="CHEBI:90779"/>
        <dbReference type="EC" id="2.5.1.18"/>
    </reaction>
</comment>
<evidence type="ECO:0000259" key="6">
    <source>
        <dbReference type="PROSITE" id="PS50405"/>
    </source>
</evidence>
<dbReference type="PROSITE" id="PS50405">
    <property type="entry name" value="GST_CTER"/>
    <property type="match status" value="1"/>
</dbReference>
<evidence type="ECO:0000256" key="1">
    <source>
        <dbReference type="ARBA" id="ARBA00010128"/>
    </source>
</evidence>
<keyword evidence="8" id="KW-1185">Reference proteome</keyword>
<dbReference type="SUPFAM" id="SSF47616">
    <property type="entry name" value="GST C-terminal domain-like"/>
    <property type="match status" value="1"/>
</dbReference>
<organism evidence="7 8">
    <name type="scientific">Panaeolus cyanescens</name>
    <dbReference type="NCBI Taxonomy" id="181874"/>
    <lineage>
        <taxon>Eukaryota</taxon>
        <taxon>Fungi</taxon>
        <taxon>Dikarya</taxon>
        <taxon>Basidiomycota</taxon>
        <taxon>Agaricomycotina</taxon>
        <taxon>Agaricomycetes</taxon>
        <taxon>Agaricomycetidae</taxon>
        <taxon>Agaricales</taxon>
        <taxon>Agaricineae</taxon>
        <taxon>Galeropsidaceae</taxon>
        <taxon>Panaeolus</taxon>
    </lineage>
</organism>
<sequence length="218" mass="25075">MVLKLYGNLTAAVMRPYCVLLEKNVPFEHIPIDIDKGENRTPEYLAKQPFGLIPCIDDDGFILYESRAICHYIATKYAHQGPELIPQDLQKNALYQQWSFVEALHFEEESVGVLLEEYYNPVYFGQEKNPKLYDEHLTKLGKILDIYETVLSQQKYLVGDEVTLVDLNHLPNAMLLGAHGGTNIMQDESTRPHVARWFKELTSRDSWKEVMAQPSGEE</sequence>
<reference evidence="7 8" key="1">
    <citation type="journal article" date="2018" name="Evol. Lett.">
        <title>Horizontal gene cluster transfer increased hallucinogenic mushroom diversity.</title>
        <authorList>
            <person name="Reynolds H.T."/>
            <person name="Vijayakumar V."/>
            <person name="Gluck-Thaler E."/>
            <person name="Korotkin H.B."/>
            <person name="Matheny P.B."/>
            <person name="Slot J.C."/>
        </authorList>
    </citation>
    <scope>NUCLEOTIDE SEQUENCE [LARGE SCALE GENOMIC DNA]</scope>
    <source>
        <strain evidence="7 8">2629</strain>
    </source>
</reference>
<dbReference type="EC" id="2.5.1.18" evidence="2"/>
<dbReference type="EMBL" id="NHTK01006065">
    <property type="protein sequence ID" value="PPQ65455.1"/>
    <property type="molecule type" value="Genomic_DNA"/>
</dbReference>
<name>A0A409VGV0_9AGAR</name>
<keyword evidence="3" id="KW-0808">Transferase</keyword>
<dbReference type="FunCoup" id="A0A409VGV0">
    <property type="interactions" value="141"/>
</dbReference>
<protein>
    <recommendedName>
        <fullName evidence="2">glutathione transferase</fullName>
        <ecNumber evidence="2">2.5.1.18</ecNumber>
    </recommendedName>
</protein>
<dbReference type="GO" id="GO:0004364">
    <property type="term" value="F:glutathione transferase activity"/>
    <property type="evidence" value="ECO:0007669"/>
    <property type="project" value="UniProtKB-EC"/>
</dbReference>
<evidence type="ECO:0000313" key="7">
    <source>
        <dbReference type="EMBL" id="PPQ65455.1"/>
    </source>
</evidence>
<dbReference type="FunFam" id="1.20.1050.10:FF:000004">
    <property type="entry name" value="Glutathione S-transferase F2"/>
    <property type="match status" value="1"/>
</dbReference>
<evidence type="ECO:0000256" key="2">
    <source>
        <dbReference type="ARBA" id="ARBA00012452"/>
    </source>
</evidence>
<evidence type="ECO:0000256" key="3">
    <source>
        <dbReference type="ARBA" id="ARBA00022679"/>
    </source>
</evidence>
<dbReference type="PANTHER" id="PTHR43900">
    <property type="entry name" value="GLUTATHIONE S-TRANSFERASE RHO"/>
    <property type="match status" value="1"/>
</dbReference>
<gene>
    <name evidence="7" type="ORF">CVT24_010786</name>
</gene>
<dbReference type="GO" id="GO:0006749">
    <property type="term" value="P:glutathione metabolic process"/>
    <property type="evidence" value="ECO:0007669"/>
    <property type="project" value="TreeGrafter"/>
</dbReference>
<comment type="similarity">
    <text evidence="1">Belongs to the GST superfamily. Phi family.</text>
</comment>
<dbReference type="FunFam" id="3.40.30.10:FF:000016">
    <property type="entry name" value="Glutathione S-transferase F2"/>
    <property type="match status" value="1"/>
</dbReference>
<dbReference type="GO" id="GO:0043295">
    <property type="term" value="F:glutathione binding"/>
    <property type="evidence" value="ECO:0007669"/>
    <property type="project" value="TreeGrafter"/>
</dbReference>
<evidence type="ECO:0000313" key="8">
    <source>
        <dbReference type="Proteomes" id="UP000284842"/>
    </source>
</evidence>
<dbReference type="InterPro" id="IPR004045">
    <property type="entry name" value="Glutathione_S-Trfase_N"/>
</dbReference>
<dbReference type="SFLD" id="SFLDG00358">
    <property type="entry name" value="Main_(cytGST)"/>
    <property type="match status" value="1"/>
</dbReference>
<dbReference type="SUPFAM" id="SSF52833">
    <property type="entry name" value="Thioredoxin-like"/>
    <property type="match status" value="1"/>
</dbReference>
<dbReference type="PANTHER" id="PTHR43900:SF3">
    <property type="entry name" value="GLUTATHIONE S-TRANSFERASE RHO"/>
    <property type="match status" value="1"/>
</dbReference>
<dbReference type="InterPro" id="IPR040079">
    <property type="entry name" value="Glutathione_S-Trfase"/>
</dbReference>
<dbReference type="OrthoDB" id="249703at2759"/>
<dbReference type="Proteomes" id="UP000284842">
    <property type="component" value="Unassembled WGS sequence"/>
</dbReference>
<dbReference type="Gene3D" id="1.20.1050.10">
    <property type="match status" value="1"/>
</dbReference>
<dbReference type="GO" id="GO:0009636">
    <property type="term" value="P:response to toxic substance"/>
    <property type="evidence" value="ECO:0007669"/>
    <property type="project" value="UniProtKB-ARBA"/>
</dbReference>
<feature type="domain" description="GST C-terminal" evidence="6">
    <location>
        <begin position="88"/>
        <end position="218"/>
    </location>
</feature>
<dbReference type="Pfam" id="PF00043">
    <property type="entry name" value="GST_C"/>
    <property type="match status" value="1"/>
</dbReference>
<proteinExistence type="inferred from homology"/>
<dbReference type="GO" id="GO:0005737">
    <property type="term" value="C:cytoplasm"/>
    <property type="evidence" value="ECO:0007669"/>
    <property type="project" value="TreeGrafter"/>
</dbReference>
<feature type="domain" description="GST N-terminal" evidence="5">
    <location>
        <begin position="1"/>
        <end position="81"/>
    </location>
</feature>
<dbReference type="SFLD" id="SFLDS00019">
    <property type="entry name" value="Glutathione_Transferase_(cytos"/>
    <property type="match status" value="1"/>
</dbReference>
<dbReference type="InterPro" id="IPR004046">
    <property type="entry name" value="GST_C"/>
</dbReference>
<dbReference type="PROSITE" id="PS50404">
    <property type="entry name" value="GST_NTER"/>
    <property type="match status" value="1"/>
</dbReference>
<accession>A0A409VGV0</accession>